<dbReference type="Proteomes" id="UP000233060">
    <property type="component" value="Unassembled WGS sequence"/>
</dbReference>
<sequence>MLSCLLSMVTFLRTSRVQFLLADMFSFSMPYGCDSNVGSHSFSWLPLARRAGRKVGFRNQEGWQWTSTFCHGVHRQTLRSIIACVERIQQDLSFSLENALKKGRARWLTPVIPALWEAEVGGSRGQEIETILANMVKPRL</sequence>
<feature type="signal peptide" evidence="1">
    <location>
        <begin position="1"/>
        <end position="17"/>
    </location>
</feature>
<dbReference type="GeneTree" id="ENSGT00910000147298"/>
<evidence type="ECO:0000256" key="1">
    <source>
        <dbReference type="SAM" id="SignalP"/>
    </source>
</evidence>
<keyword evidence="3" id="KW-1185">Reference proteome</keyword>
<feature type="chain" id="PRO_5014454791" evidence="1">
    <location>
        <begin position="18"/>
        <end position="140"/>
    </location>
</feature>
<proteinExistence type="predicted"/>
<dbReference type="OMA" id="FRNQEGW"/>
<dbReference type="Ensembl" id="ENSCATT00000050855.1">
    <property type="protein sequence ID" value="ENSCATP00000026616.1"/>
    <property type="gene ID" value="ENSCATG00000036711.1"/>
</dbReference>
<reference evidence="2" key="1">
    <citation type="submission" date="2025-08" db="UniProtKB">
        <authorList>
            <consortium name="Ensembl"/>
        </authorList>
    </citation>
    <scope>IDENTIFICATION</scope>
</reference>
<evidence type="ECO:0000313" key="3">
    <source>
        <dbReference type="Proteomes" id="UP000233060"/>
    </source>
</evidence>
<organism evidence="2 3">
    <name type="scientific">Cercocebus atys</name>
    <name type="common">Sooty mangabey</name>
    <name type="synonym">Cercocebus torquatus atys</name>
    <dbReference type="NCBI Taxonomy" id="9531"/>
    <lineage>
        <taxon>Eukaryota</taxon>
        <taxon>Metazoa</taxon>
        <taxon>Chordata</taxon>
        <taxon>Craniata</taxon>
        <taxon>Vertebrata</taxon>
        <taxon>Euteleostomi</taxon>
        <taxon>Mammalia</taxon>
        <taxon>Eutheria</taxon>
        <taxon>Euarchontoglires</taxon>
        <taxon>Primates</taxon>
        <taxon>Haplorrhini</taxon>
        <taxon>Catarrhini</taxon>
        <taxon>Cercopithecidae</taxon>
        <taxon>Cercopithecinae</taxon>
        <taxon>Cercocebus</taxon>
    </lineage>
</organism>
<name>A0A2K5MN28_CERAT</name>
<dbReference type="AlphaFoldDB" id="A0A2K5MN28"/>
<evidence type="ECO:0000313" key="2">
    <source>
        <dbReference type="Ensembl" id="ENSCATP00000026616.1"/>
    </source>
</evidence>
<protein>
    <submittedName>
        <fullName evidence="2">Uncharacterized protein</fullName>
    </submittedName>
</protein>
<keyword evidence="1" id="KW-0732">Signal</keyword>
<reference evidence="2" key="2">
    <citation type="submission" date="2025-09" db="UniProtKB">
        <authorList>
            <consortium name="Ensembl"/>
        </authorList>
    </citation>
    <scope>IDENTIFICATION</scope>
</reference>
<accession>A0A2K5MN28</accession>